<organism evidence="13 14">
    <name type="scientific">Escallonia herrerae</name>
    <dbReference type="NCBI Taxonomy" id="1293975"/>
    <lineage>
        <taxon>Eukaryota</taxon>
        <taxon>Viridiplantae</taxon>
        <taxon>Streptophyta</taxon>
        <taxon>Embryophyta</taxon>
        <taxon>Tracheophyta</taxon>
        <taxon>Spermatophyta</taxon>
        <taxon>Magnoliopsida</taxon>
        <taxon>eudicotyledons</taxon>
        <taxon>Gunneridae</taxon>
        <taxon>Pentapetalae</taxon>
        <taxon>asterids</taxon>
        <taxon>campanulids</taxon>
        <taxon>Escalloniales</taxon>
        <taxon>Escalloniaceae</taxon>
        <taxon>Escallonia</taxon>
    </lineage>
</organism>
<keyword evidence="7" id="KW-0012">Acyltransferase</keyword>
<evidence type="ECO:0000256" key="7">
    <source>
        <dbReference type="ARBA" id="ARBA00023315"/>
    </source>
</evidence>
<sequence>MAPTAPLTFKYNPFAVSNFAKYTARRLYNSPLGLKKVGLKIKQQPKRVLLARTKPSFPTPAPLSVNMDTERDEPLTPAGRLFLRPEMNQIINCAIGGENPIDVGAVRAVICNSMMIKHPRFSSLMVRDSHGREHWRKTTVDVDRHIIVRHEPVAEINDDDAAAVNDYLADLAVSSPLSTEKPLWEVHLLMAHKCAVLRVHHALGDGISLMSLLLTCCRRAGDADQLPVIKPSASSSSSSNRAGRREGIALMLLKVVWLTLVYIVEFVTRCLWVRDEKTAVSGGAGVELWPRKLATARFCLDDMKTVKRAVTDATINDVLFGVISSGLSRYLDIRSPNAIQEGLQMTGVAMVNLRPHGLQDLSELMKSNSRTRWGNKFGMLLLPVHYHRNYSDPLQYVKRAKAMIDRKKLSLEARFSYSIGNFVMSCFGSKFASLLNYRIVSNTTFTISNVVGPGEKVTLAGSPVNYIRVNSTSLPHAITMHMVSYAGRADMQILVAKDIIPDPQVLAKCFEDALLNMKVAAEAAMKT</sequence>
<name>A0AA89AZ16_9ASTE</name>
<evidence type="ECO:0000256" key="4">
    <source>
        <dbReference type="ARBA" id="ARBA00005189"/>
    </source>
</evidence>
<dbReference type="PANTHER" id="PTHR31650">
    <property type="entry name" value="O-ACYLTRANSFERASE (WSD1-LIKE) FAMILY PROTEIN"/>
    <property type="match status" value="1"/>
</dbReference>
<comment type="similarity">
    <text evidence="8">In the N-terminal section; belongs to the long-chain O-acyltransferase family.</text>
</comment>
<dbReference type="Pfam" id="PF06974">
    <property type="entry name" value="WS_DGAT_C"/>
    <property type="match status" value="1"/>
</dbReference>
<accession>A0AA89AZ16</accession>
<evidence type="ECO:0000256" key="9">
    <source>
        <dbReference type="ARBA" id="ARBA00047604"/>
    </source>
</evidence>
<comment type="pathway">
    <text evidence="3">Glycerolipid metabolism; triacylglycerol biosynthesis.</text>
</comment>
<evidence type="ECO:0000259" key="11">
    <source>
        <dbReference type="Pfam" id="PF03007"/>
    </source>
</evidence>
<dbReference type="SUPFAM" id="SSF52777">
    <property type="entry name" value="CoA-dependent acyltransferases"/>
    <property type="match status" value="1"/>
</dbReference>
<evidence type="ECO:0000256" key="3">
    <source>
        <dbReference type="ARBA" id="ARBA00004771"/>
    </source>
</evidence>
<dbReference type="Proteomes" id="UP001188597">
    <property type="component" value="Unassembled WGS sequence"/>
</dbReference>
<comment type="pathway">
    <text evidence="4">Lipid metabolism.</text>
</comment>
<dbReference type="InterPro" id="IPR004255">
    <property type="entry name" value="O-acyltransferase_WSD1_N"/>
</dbReference>
<keyword evidence="6" id="KW-0256">Endoplasmic reticulum</keyword>
<dbReference type="Gene3D" id="3.30.559.10">
    <property type="entry name" value="Chloramphenicol acetyltransferase-like domain"/>
    <property type="match status" value="1"/>
</dbReference>
<reference evidence="13" key="1">
    <citation type="submission" date="2022-12" db="EMBL/GenBank/DDBJ databases">
        <title>Draft genome assemblies for two species of Escallonia (Escalloniales).</title>
        <authorList>
            <person name="Chanderbali A."/>
            <person name="Dervinis C."/>
            <person name="Anghel I."/>
            <person name="Soltis D."/>
            <person name="Soltis P."/>
            <person name="Zapata F."/>
        </authorList>
    </citation>
    <scope>NUCLEOTIDE SEQUENCE</scope>
    <source>
        <strain evidence="13">UCBG64.0493</strain>
        <tissue evidence="13">Leaf</tissue>
    </source>
</reference>
<gene>
    <name evidence="13" type="ORF">RJ639_047482</name>
</gene>
<dbReference type="EMBL" id="JAVXUP010000705">
    <property type="protein sequence ID" value="KAK3022544.1"/>
    <property type="molecule type" value="Genomic_DNA"/>
</dbReference>
<evidence type="ECO:0008006" key="15">
    <source>
        <dbReference type="Google" id="ProtNLM"/>
    </source>
</evidence>
<dbReference type="GO" id="GO:0047196">
    <property type="term" value="F:long-chain-alcohol O-fatty-acyltransferase activity"/>
    <property type="evidence" value="ECO:0007669"/>
    <property type="project" value="UniProtKB-EC"/>
</dbReference>
<keyword evidence="5" id="KW-0808">Transferase</keyword>
<comment type="catalytic activity">
    <reaction evidence="10">
        <text>an acyl-CoA + a 1,2-diacyl-sn-glycerol = a triacyl-sn-glycerol + CoA</text>
        <dbReference type="Rhea" id="RHEA:10868"/>
        <dbReference type="ChEBI" id="CHEBI:17815"/>
        <dbReference type="ChEBI" id="CHEBI:57287"/>
        <dbReference type="ChEBI" id="CHEBI:58342"/>
        <dbReference type="ChEBI" id="CHEBI:64615"/>
        <dbReference type="EC" id="2.3.1.20"/>
    </reaction>
</comment>
<evidence type="ECO:0000256" key="2">
    <source>
        <dbReference type="ARBA" id="ARBA00004586"/>
    </source>
</evidence>
<dbReference type="InterPro" id="IPR045034">
    <property type="entry name" value="O-acyltransferase_WSD1-like"/>
</dbReference>
<evidence type="ECO:0000256" key="10">
    <source>
        <dbReference type="ARBA" id="ARBA00048109"/>
    </source>
</evidence>
<comment type="catalytic activity">
    <reaction evidence="9">
        <text>a long chain fatty alcohol + a fatty acyl-CoA = a long-chain alcohol wax ester + CoA</text>
        <dbReference type="Rhea" id="RHEA:38443"/>
        <dbReference type="ChEBI" id="CHEBI:17135"/>
        <dbReference type="ChEBI" id="CHEBI:57287"/>
        <dbReference type="ChEBI" id="CHEBI:77636"/>
        <dbReference type="ChEBI" id="CHEBI:235323"/>
        <dbReference type="EC" id="2.3.1.75"/>
    </reaction>
</comment>
<dbReference type="AlphaFoldDB" id="A0AA89AZ16"/>
<dbReference type="InterPro" id="IPR009721">
    <property type="entry name" value="O-acyltransferase_WSD1_C"/>
</dbReference>
<evidence type="ECO:0000256" key="1">
    <source>
        <dbReference type="ARBA" id="ARBA00004162"/>
    </source>
</evidence>
<evidence type="ECO:0000256" key="8">
    <source>
        <dbReference type="ARBA" id="ARBA00024360"/>
    </source>
</evidence>
<dbReference type="GO" id="GO:0019432">
    <property type="term" value="P:triglyceride biosynthetic process"/>
    <property type="evidence" value="ECO:0007669"/>
    <property type="project" value="TreeGrafter"/>
</dbReference>
<dbReference type="Pfam" id="PF03007">
    <property type="entry name" value="WS_DGAT_cat"/>
    <property type="match status" value="1"/>
</dbReference>
<protein>
    <recommendedName>
        <fullName evidence="15">Diacylglycerol O-acyltransferase</fullName>
    </recommendedName>
</protein>
<proteinExistence type="inferred from homology"/>
<dbReference type="InterPro" id="IPR023213">
    <property type="entry name" value="CAT-like_dom_sf"/>
</dbReference>
<dbReference type="GO" id="GO:0004144">
    <property type="term" value="F:diacylglycerol O-acyltransferase activity"/>
    <property type="evidence" value="ECO:0007669"/>
    <property type="project" value="UniProtKB-EC"/>
</dbReference>
<dbReference type="GO" id="GO:0005789">
    <property type="term" value="C:endoplasmic reticulum membrane"/>
    <property type="evidence" value="ECO:0007669"/>
    <property type="project" value="UniProtKB-SubCell"/>
</dbReference>
<dbReference type="PANTHER" id="PTHR31650:SF41">
    <property type="entry name" value="O-ACYLTRANSFERASE WSD1-LIKE ISOFORM X1"/>
    <property type="match status" value="1"/>
</dbReference>
<evidence type="ECO:0000256" key="5">
    <source>
        <dbReference type="ARBA" id="ARBA00022679"/>
    </source>
</evidence>
<comment type="caution">
    <text evidence="13">The sequence shown here is derived from an EMBL/GenBank/DDBJ whole genome shotgun (WGS) entry which is preliminary data.</text>
</comment>
<feature type="domain" description="O-acyltransferase WSD1 C-terminal" evidence="12">
    <location>
        <begin position="373"/>
        <end position="518"/>
    </location>
</feature>
<dbReference type="GO" id="GO:0005886">
    <property type="term" value="C:plasma membrane"/>
    <property type="evidence" value="ECO:0007669"/>
    <property type="project" value="UniProtKB-SubCell"/>
</dbReference>
<evidence type="ECO:0000313" key="13">
    <source>
        <dbReference type="EMBL" id="KAK3022544.1"/>
    </source>
</evidence>
<feature type="domain" description="O-acyltransferase WSD1-like N-terminal" evidence="11">
    <location>
        <begin position="129"/>
        <end position="318"/>
    </location>
</feature>
<comment type="subcellular location">
    <subcellularLocation>
        <location evidence="1">Cell membrane</location>
        <topology evidence="1">Single-pass membrane protein</topology>
    </subcellularLocation>
    <subcellularLocation>
        <location evidence="2">Endoplasmic reticulum membrane</location>
    </subcellularLocation>
</comment>
<evidence type="ECO:0000259" key="12">
    <source>
        <dbReference type="Pfam" id="PF06974"/>
    </source>
</evidence>
<evidence type="ECO:0000256" key="6">
    <source>
        <dbReference type="ARBA" id="ARBA00022824"/>
    </source>
</evidence>
<evidence type="ECO:0000313" key="14">
    <source>
        <dbReference type="Proteomes" id="UP001188597"/>
    </source>
</evidence>
<keyword evidence="14" id="KW-1185">Reference proteome</keyword>